<dbReference type="Pfam" id="PF15485">
    <property type="entry name" value="DUF4643"/>
    <property type="match status" value="1"/>
</dbReference>
<dbReference type="PANTHER" id="PTHR38004:SF1">
    <property type="entry name" value="PROLINE-RICH PROTEIN 33"/>
    <property type="match status" value="1"/>
</dbReference>
<dbReference type="AlphaFoldDB" id="A0A8C8VPJ6"/>
<feature type="compositionally biased region" description="Polar residues" evidence="1">
    <location>
        <begin position="545"/>
        <end position="555"/>
    </location>
</feature>
<reference evidence="2" key="1">
    <citation type="submission" date="2025-08" db="UniProtKB">
        <authorList>
            <consortium name="Ensembl"/>
        </authorList>
    </citation>
    <scope>IDENTIFICATION</scope>
</reference>
<protein>
    <recommendedName>
        <fullName evidence="4">Proline rich 33</fullName>
    </recommendedName>
</protein>
<feature type="compositionally biased region" description="Polar residues" evidence="1">
    <location>
        <begin position="336"/>
        <end position="347"/>
    </location>
</feature>
<feature type="region of interest" description="Disordered" evidence="1">
    <location>
        <begin position="331"/>
        <end position="499"/>
    </location>
</feature>
<evidence type="ECO:0000256" key="1">
    <source>
        <dbReference type="SAM" id="MobiDB-lite"/>
    </source>
</evidence>
<evidence type="ECO:0000313" key="3">
    <source>
        <dbReference type="Proteomes" id="UP000694393"/>
    </source>
</evidence>
<organism evidence="2 3">
    <name type="scientific">Pelusios castaneus</name>
    <name type="common">West African mud turtle</name>
    <dbReference type="NCBI Taxonomy" id="367368"/>
    <lineage>
        <taxon>Eukaryota</taxon>
        <taxon>Metazoa</taxon>
        <taxon>Chordata</taxon>
        <taxon>Craniata</taxon>
        <taxon>Vertebrata</taxon>
        <taxon>Euteleostomi</taxon>
        <taxon>Archelosauria</taxon>
        <taxon>Testudinata</taxon>
        <taxon>Testudines</taxon>
        <taxon>Pleurodira</taxon>
        <taxon>Pelomedusidae</taxon>
        <taxon>Pelusios</taxon>
    </lineage>
</organism>
<feature type="region of interest" description="Disordered" evidence="1">
    <location>
        <begin position="523"/>
        <end position="559"/>
    </location>
</feature>
<feature type="region of interest" description="Disordered" evidence="1">
    <location>
        <begin position="43"/>
        <end position="83"/>
    </location>
</feature>
<evidence type="ECO:0008006" key="4">
    <source>
        <dbReference type="Google" id="ProtNLM"/>
    </source>
</evidence>
<feature type="compositionally biased region" description="Basic and acidic residues" evidence="1">
    <location>
        <begin position="532"/>
        <end position="542"/>
    </location>
</feature>
<keyword evidence="3" id="KW-1185">Reference proteome</keyword>
<sequence length="654" mass="71214">MLITVTPPYDPALLHPQISPPAVLPKPGKDNLRLQRLLKKVAKKPALSSQQVKSFQTSLSPVSEASPDLERSARSSPLKTPETSRRITIHLPPRFSIKPITHHIPSPFPKTKPFTFKVNEQRRISEHLKLTVSPAASPVPRQDFLESPRQPKWIAKPDTPTQLPPTQTGCVFVFPDPPVSTSPIIEAPGKVTHVTEVHAHIHSAWAHTAKTACSDQSSTALSNADRQPSAVHTDESHSAPPSGKTPVILSADEAGVATPNSKAPTLPILTAGPPYKTTRPATPKECVRAALLSSTTQEVPGEVTHLTKMHAHVHSIQAPKAKTAFSDQAPLALGNEGSTSSVTQSEVSHSEPPLGQTPVPTNADKADVATPKSMDATLPTIRAQPPHKTLKSSTPGQAAGTASPVPQMPHPQFNRSVTPGSNTARSRTEWGPELPESHSKSLRPLTPHKAQKQEATVPDTTTKAFSTETGEKVLIPPQQTATFPSASPLSKVEPPLPSMDKARPLTAKMSGWSRLKKHLIVEPEVPQFPETEPAKPEEEAGSKAEGSQSNTSQDNKLTKSRATKMWDAILYQMTAIKKRKQQEEEKEIRTEEGFSFWCRLPLLHRPHFDARKLKELASKPMTKITTMLELSLIHSKTPEEPKNFNRAASGWQLK</sequence>
<evidence type="ECO:0000313" key="2">
    <source>
        <dbReference type="Ensembl" id="ENSPCEP00000022856.1"/>
    </source>
</evidence>
<accession>A0A8C8VPJ6</accession>
<dbReference type="Ensembl" id="ENSPCET00000023618.1">
    <property type="protein sequence ID" value="ENSPCEP00000022856.1"/>
    <property type="gene ID" value="ENSPCEG00000017416.1"/>
</dbReference>
<feature type="compositionally biased region" description="Polar residues" evidence="1">
    <location>
        <begin position="477"/>
        <end position="488"/>
    </location>
</feature>
<reference evidence="2" key="2">
    <citation type="submission" date="2025-09" db="UniProtKB">
        <authorList>
            <consortium name="Ensembl"/>
        </authorList>
    </citation>
    <scope>IDENTIFICATION</scope>
</reference>
<feature type="compositionally biased region" description="Polar residues" evidence="1">
    <location>
        <begin position="216"/>
        <end position="226"/>
    </location>
</feature>
<dbReference type="Proteomes" id="UP000694393">
    <property type="component" value="Unplaced"/>
</dbReference>
<dbReference type="InterPro" id="IPR028004">
    <property type="entry name" value="DUF4643"/>
</dbReference>
<name>A0A8C8VPJ6_9SAUR</name>
<feature type="compositionally biased region" description="Polar residues" evidence="1">
    <location>
        <begin position="458"/>
        <end position="468"/>
    </location>
</feature>
<feature type="compositionally biased region" description="Basic and acidic residues" evidence="1">
    <location>
        <begin position="426"/>
        <end position="439"/>
    </location>
</feature>
<feature type="compositionally biased region" description="Polar residues" evidence="1">
    <location>
        <begin position="47"/>
        <end position="63"/>
    </location>
</feature>
<feature type="region of interest" description="Disordered" evidence="1">
    <location>
        <begin position="216"/>
        <end position="281"/>
    </location>
</feature>
<dbReference type="PANTHER" id="PTHR38004">
    <property type="entry name" value="PROLINE-RICH PROTEIN 33"/>
    <property type="match status" value="1"/>
</dbReference>
<feature type="compositionally biased region" description="Polar residues" evidence="1">
    <location>
        <begin position="413"/>
        <end position="425"/>
    </location>
</feature>
<proteinExistence type="predicted"/>